<gene>
    <name evidence="2" type="ORF">EUX98_g5604</name>
</gene>
<dbReference type="EMBL" id="SGPM01000169">
    <property type="protein sequence ID" value="THH28597.1"/>
    <property type="molecule type" value="Genomic_DNA"/>
</dbReference>
<dbReference type="AlphaFoldDB" id="A0A4S4MT07"/>
<sequence length="202" mass="22985">MHASTIAILAIVAAPAPAFSQPIYARHPKIKADDIKDGIDIGNSIINAAGSLKQAITGHSRRYLGELLARAYEEDLMARDYEDELMARAVEFKRGSFSSFLHLKPKPKPKRLLEQELMAREYAADADVFDKRGMNWNPVKVLIKPRPRPRAYEEELMARDFEDDSEFSQDEIIKRGMNWNPVKALIKPRPRAFHPSSLNELD</sequence>
<dbReference type="Proteomes" id="UP000308730">
    <property type="component" value="Unassembled WGS sequence"/>
</dbReference>
<keyword evidence="1" id="KW-0732">Signal</keyword>
<feature type="signal peptide" evidence="1">
    <location>
        <begin position="1"/>
        <end position="20"/>
    </location>
</feature>
<evidence type="ECO:0000256" key="1">
    <source>
        <dbReference type="SAM" id="SignalP"/>
    </source>
</evidence>
<protein>
    <submittedName>
        <fullName evidence="2">Uncharacterized protein</fullName>
    </submittedName>
</protein>
<proteinExistence type="predicted"/>
<comment type="caution">
    <text evidence="2">The sequence shown here is derived from an EMBL/GenBank/DDBJ whole genome shotgun (WGS) entry which is preliminary data.</text>
</comment>
<feature type="chain" id="PRO_5020225123" evidence="1">
    <location>
        <begin position="21"/>
        <end position="202"/>
    </location>
</feature>
<accession>A0A4S4MT07</accession>
<evidence type="ECO:0000313" key="2">
    <source>
        <dbReference type="EMBL" id="THH28597.1"/>
    </source>
</evidence>
<keyword evidence="3" id="KW-1185">Reference proteome</keyword>
<organism evidence="2 3">
    <name type="scientific">Antrodiella citrinella</name>
    <dbReference type="NCBI Taxonomy" id="2447956"/>
    <lineage>
        <taxon>Eukaryota</taxon>
        <taxon>Fungi</taxon>
        <taxon>Dikarya</taxon>
        <taxon>Basidiomycota</taxon>
        <taxon>Agaricomycotina</taxon>
        <taxon>Agaricomycetes</taxon>
        <taxon>Polyporales</taxon>
        <taxon>Steccherinaceae</taxon>
        <taxon>Antrodiella</taxon>
    </lineage>
</organism>
<evidence type="ECO:0000313" key="3">
    <source>
        <dbReference type="Proteomes" id="UP000308730"/>
    </source>
</evidence>
<reference evidence="2 3" key="1">
    <citation type="submission" date="2019-02" db="EMBL/GenBank/DDBJ databases">
        <title>Genome sequencing of the rare red list fungi Antrodiella citrinella (Flaviporus citrinellus).</title>
        <authorList>
            <person name="Buettner E."/>
            <person name="Kellner H."/>
        </authorList>
    </citation>
    <scope>NUCLEOTIDE SEQUENCE [LARGE SCALE GENOMIC DNA]</scope>
    <source>
        <strain evidence="2 3">DSM 108506</strain>
    </source>
</reference>
<name>A0A4S4MT07_9APHY</name>